<keyword evidence="1" id="KW-0732">Signal</keyword>
<feature type="domain" description="Bifunctional inhibitor/plant lipid transfer protein/seed storage helical" evidence="2">
    <location>
        <begin position="15"/>
        <end position="104"/>
    </location>
</feature>
<dbReference type="AlphaFoldDB" id="A0A5J9SYC0"/>
<dbReference type="PANTHER" id="PTHR33286">
    <property type="entry name" value="BIFUNCTIONAL INHIBITOR/LIPID-TRANSFER PROTEIN/SEED STORAGE 2S ALBUMIN SUPERFAMILY PROTEIN"/>
    <property type="match status" value="1"/>
</dbReference>
<comment type="caution">
    <text evidence="3">The sequence shown here is derived from an EMBL/GenBank/DDBJ whole genome shotgun (WGS) entry which is preliminary data.</text>
</comment>
<evidence type="ECO:0000256" key="1">
    <source>
        <dbReference type="SAM" id="SignalP"/>
    </source>
</evidence>
<organism evidence="3 5">
    <name type="scientific">Eragrostis curvula</name>
    <name type="common">weeping love grass</name>
    <dbReference type="NCBI Taxonomy" id="38414"/>
    <lineage>
        <taxon>Eukaryota</taxon>
        <taxon>Viridiplantae</taxon>
        <taxon>Streptophyta</taxon>
        <taxon>Embryophyta</taxon>
        <taxon>Tracheophyta</taxon>
        <taxon>Spermatophyta</taxon>
        <taxon>Magnoliopsida</taxon>
        <taxon>Liliopsida</taxon>
        <taxon>Poales</taxon>
        <taxon>Poaceae</taxon>
        <taxon>PACMAD clade</taxon>
        <taxon>Chloridoideae</taxon>
        <taxon>Eragrostideae</taxon>
        <taxon>Eragrostidinae</taxon>
        <taxon>Eragrostis</taxon>
    </lineage>
</organism>
<dbReference type="EMBL" id="RWGY01000123">
    <property type="protein sequence ID" value="TVU03977.1"/>
    <property type="molecule type" value="Genomic_DNA"/>
</dbReference>
<dbReference type="EMBL" id="RWGY01000007">
    <property type="protein sequence ID" value="TVU39344.1"/>
    <property type="molecule type" value="Genomic_DNA"/>
</dbReference>
<evidence type="ECO:0000259" key="2">
    <source>
        <dbReference type="Pfam" id="PF14368"/>
    </source>
</evidence>
<dbReference type="OrthoDB" id="653734at2759"/>
<dbReference type="SUPFAM" id="SSF47699">
    <property type="entry name" value="Bifunctional inhibitor/lipid-transfer protein/seed storage 2S albumin"/>
    <property type="match status" value="1"/>
</dbReference>
<evidence type="ECO:0000313" key="5">
    <source>
        <dbReference type="Proteomes" id="UP000324897"/>
    </source>
</evidence>
<feature type="signal peptide" evidence="1">
    <location>
        <begin position="1"/>
        <end position="26"/>
    </location>
</feature>
<evidence type="ECO:0000313" key="3">
    <source>
        <dbReference type="EMBL" id="TVU03977.1"/>
    </source>
</evidence>
<dbReference type="Gramene" id="TVU03977">
    <property type="protein sequence ID" value="TVU03977"/>
    <property type="gene ID" value="EJB05_50473"/>
</dbReference>
<dbReference type="Proteomes" id="UP000324897">
    <property type="component" value="Chromosome 4"/>
</dbReference>
<dbReference type="InterPro" id="IPR016140">
    <property type="entry name" value="Bifunc_inhib/LTP/seed_store"/>
</dbReference>
<dbReference type="PANTHER" id="PTHR33286:SF24">
    <property type="entry name" value="BIFUNCTIONAL INHIBITOR_PLANT LIPID TRANSFER PROTEIN_SEED STORAGE HELICAL DOMAIN-CONTAINING PROTEIN"/>
    <property type="match status" value="1"/>
</dbReference>
<keyword evidence="5" id="KW-1185">Reference proteome</keyword>
<sequence length="120" mass="13394">MNTKVFIQPLVYASVFALLALPQALGEQDCHEDKVKFLEKCSWHIVPGFPYARPSPSNSCCKAVRKFDMTCICRIITHQDNADGHYVYRVSVDCNNPVPPGNKCGDWSIPGPPPPHNLQL</sequence>
<feature type="chain" id="PRO_5033491061" description="Bifunctional inhibitor/plant lipid transfer protein/seed storage helical domain-containing protein" evidence="1">
    <location>
        <begin position="27"/>
        <end position="120"/>
    </location>
</feature>
<accession>A0A5J9SYC0</accession>
<reference evidence="3 5" key="1">
    <citation type="journal article" date="2019" name="Sci. Rep.">
        <title>A high-quality genome of Eragrostis curvula grass provides insights into Poaceae evolution and supports new strategies to enhance forage quality.</title>
        <authorList>
            <person name="Carballo J."/>
            <person name="Santos B.A.C.M."/>
            <person name="Zappacosta D."/>
            <person name="Garbus I."/>
            <person name="Selva J.P."/>
            <person name="Gallo C.A."/>
            <person name="Diaz A."/>
            <person name="Albertini E."/>
            <person name="Caccamo M."/>
            <person name="Echenique V."/>
        </authorList>
    </citation>
    <scope>NUCLEOTIDE SEQUENCE [LARGE SCALE GENOMIC DNA]</scope>
    <source>
        <strain evidence="5">cv. Victoria</strain>
        <tissue evidence="3">Leaf</tissue>
    </source>
</reference>
<dbReference type="Gramene" id="TVU39344">
    <property type="protein sequence ID" value="TVU39344"/>
    <property type="gene ID" value="EJB05_12757"/>
</dbReference>
<name>A0A5J9SYC0_9POAL</name>
<protein>
    <recommendedName>
        <fullName evidence="2">Bifunctional inhibitor/plant lipid transfer protein/seed storage helical domain-containing protein</fullName>
    </recommendedName>
</protein>
<evidence type="ECO:0000313" key="4">
    <source>
        <dbReference type="EMBL" id="TVU39344.1"/>
    </source>
</evidence>
<dbReference type="Pfam" id="PF14368">
    <property type="entry name" value="LTP_2"/>
    <property type="match status" value="1"/>
</dbReference>
<dbReference type="Gene3D" id="1.10.110.10">
    <property type="entry name" value="Plant lipid-transfer and hydrophobic proteins"/>
    <property type="match status" value="1"/>
</dbReference>
<dbReference type="InterPro" id="IPR036312">
    <property type="entry name" value="Bifun_inhib/LTP/seed_sf"/>
</dbReference>
<proteinExistence type="predicted"/>
<gene>
    <name evidence="4" type="ORF">EJB05_12757</name>
    <name evidence="3" type="ORF">EJB05_50473</name>
</gene>